<evidence type="ECO:0000313" key="1">
    <source>
        <dbReference type="EMBL" id="TWD13381.1"/>
    </source>
</evidence>
<keyword evidence="2" id="KW-1185">Reference proteome</keyword>
<accession>A0A560W6X7</accession>
<reference evidence="1 2" key="1">
    <citation type="submission" date="2019-06" db="EMBL/GenBank/DDBJ databases">
        <title>Sequencing the genomes of 1000 actinobacteria strains.</title>
        <authorList>
            <person name="Klenk H.-P."/>
        </authorList>
    </citation>
    <scope>NUCLEOTIDE SEQUENCE [LARGE SCALE GENOMIC DNA]</scope>
    <source>
        <strain evidence="1 2">DSM 18935</strain>
    </source>
</reference>
<comment type="caution">
    <text evidence="1">The sequence shown here is derived from an EMBL/GenBank/DDBJ whole genome shotgun (WGS) entry which is preliminary data.</text>
</comment>
<dbReference type="Proteomes" id="UP000315628">
    <property type="component" value="Unassembled WGS sequence"/>
</dbReference>
<name>A0A560W6X7_9MICO</name>
<dbReference type="RefSeq" id="WP_246074848.1">
    <property type="nucleotide sequence ID" value="NZ_BAAAYT010000002.1"/>
</dbReference>
<evidence type="ECO:0000313" key="2">
    <source>
        <dbReference type="Proteomes" id="UP000315628"/>
    </source>
</evidence>
<sequence>MDRDIMRMDCRTCPVQGVACGGCMVTALLDPDGVGAAGADTGLQVEGPEELTLDRAERQAVGRLVAAGLVSTATANATRARREPWAIWEELHETG</sequence>
<gene>
    <name evidence="1" type="ORF">FB557_2782</name>
</gene>
<dbReference type="AlphaFoldDB" id="A0A560W6X7"/>
<proteinExistence type="predicted"/>
<dbReference type="EMBL" id="VIUW01000005">
    <property type="protein sequence ID" value="TWD13381.1"/>
    <property type="molecule type" value="Genomic_DNA"/>
</dbReference>
<protein>
    <submittedName>
        <fullName evidence="1">Uncharacterized protein</fullName>
    </submittedName>
</protein>
<organism evidence="1 2">
    <name type="scientific">Marihabitans asiaticum</name>
    <dbReference type="NCBI Taxonomy" id="415218"/>
    <lineage>
        <taxon>Bacteria</taxon>
        <taxon>Bacillati</taxon>
        <taxon>Actinomycetota</taxon>
        <taxon>Actinomycetes</taxon>
        <taxon>Micrococcales</taxon>
        <taxon>Intrasporangiaceae</taxon>
        <taxon>Marihabitans</taxon>
    </lineage>
</organism>